<reference evidence="1 2" key="2">
    <citation type="journal article" date="2017" name="Nature">
        <title>The Apostasia genome and the evolution of orchids.</title>
        <authorList>
            <person name="Zhang G.Q."/>
            <person name="Liu K.W."/>
            <person name="Li Z."/>
            <person name="Lohaus R."/>
            <person name="Hsiao Y.Y."/>
            <person name="Niu S.C."/>
            <person name="Wang J.Y."/>
            <person name="Lin Y.C."/>
            <person name="Xu Q."/>
            <person name="Chen L.J."/>
            <person name="Yoshida K."/>
            <person name="Fujiwara S."/>
            <person name="Wang Z.W."/>
            <person name="Zhang Y.Q."/>
            <person name="Mitsuda N."/>
            <person name="Wang M."/>
            <person name="Liu G.H."/>
            <person name="Pecoraro L."/>
            <person name="Huang H.X."/>
            <person name="Xiao X.J."/>
            <person name="Lin M."/>
            <person name="Wu X.Y."/>
            <person name="Wu W.L."/>
            <person name="Chen Y.Y."/>
            <person name="Chang S.B."/>
            <person name="Sakamoto S."/>
            <person name="Ohme-Takagi M."/>
            <person name="Yagi M."/>
            <person name="Zeng S.J."/>
            <person name="Shen C.Y."/>
            <person name="Yeh C.M."/>
            <person name="Luo Y.B."/>
            <person name="Tsai W.C."/>
            <person name="Van de Peer Y."/>
            <person name="Liu Z.J."/>
        </authorList>
    </citation>
    <scope>NUCLEOTIDE SEQUENCE [LARGE SCALE GENOMIC DNA]</scope>
    <source>
        <tissue evidence="1">The whole plant</tissue>
    </source>
</reference>
<dbReference type="Proteomes" id="UP000233837">
    <property type="component" value="Unassembled WGS sequence"/>
</dbReference>
<protein>
    <submittedName>
        <fullName evidence="1">Uncharacterized protein</fullName>
    </submittedName>
</protein>
<dbReference type="AlphaFoldDB" id="A0A2I0X7U5"/>
<name>A0A2I0X7U5_9ASPA</name>
<keyword evidence="2" id="KW-1185">Reference proteome</keyword>
<dbReference type="EMBL" id="KZ502070">
    <property type="protein sequence ID" value="PKU83972.1"/>
    <property type="molecule type" value="Genomic_DNA"/>
</dbReference>
<evidence type="ECO:0000313" key="1">
    <source>
        <dbReference type="EMBL" id="PKU83972.1"/>
    </source>
</evidence>
<proteinExistence type="predicted"/>
<sequence length="101" mass="11214">MRRPSILQRYASLWRSNIRRSTEVPDGLLLNKSSHLLTQATPSVPCSSRPGLPAPAETIGRRAFESFLPFTPYFRSLPMASSSAPFFTSLVSSSSFHSVNR</sequence>
<accession>A0A2I0X7U5</accession>
<reference evidence="1 2" key="1">
    <citation type="journal article" date="2016" name="Sci. Rep.">
        <title>The Dendrobium catenatum Lindl. genome sequence provides insights into polysaccharide synthase, floral development and adaptive evolution.</title>
        <authorList>
            <person name="Zhang G.Q."/>
            <person name="Xu Q."/>
            <person name="Bian C."/>
            <person name="Tsai W.C."/>
            <person name="Yeh C.M."/>
            <person name="Liu K.W."/>
            <person name="Yoshida K."/>
            <person name="Zhang L.S."/>
            <person name="Chang S.B."/>
            <person name="Chen F."/>
            <person name="Shi Y."/>
            <person name="Su Y.Y."/>
            <person name="Zhang Y.Q."/>
            <person name="Chen L.J."/>
            <person name="Yin Y."/>
            <person name="Lin M."/>
            <person name="Huang H."/>
            <person name="Deng H."/>
            <person name="Wang Z.W."/>
            <person name="Zhu S.L."/>
            <person name="Zhao X."/>
            <person name="Deng C."/>
            <person name="Niu S.C."/>
            <person name="Huang J."/>
            <person name="Wang M."/>
            <person name="Liu G.H."/>
            <person name="Yang H.J."/>
            <person name="Xiao X.J."/>
            <person name="Hsiao Y.Y."/>
            <person name="Wu W.L."/>
            <person name="Chen Y.Y."/>
            <person name="Mitsuda N."/>
            <person name="Ohme-Takagi M."/>
            <person name="Luo Y.B."/>
            <person name="Van de Peer Y."/>
            <person name="Liu Z.J."/>
        </authorList>
    </citation>
    <scope>NUCLEOTIDE SEQUENCE [LARGE SCALE GENOMIC DNA]</scope>
    <source>
        <tissue evidence="1">The whole plant</tissue>
    </source>
</reference>
<gene>
    <name evidence="1" type="ORF">MA16_Dca006447</name>
</gene>
<organism evidence="1 2">
    <name type="scientific">Dendrobium catenatum</name>
    <dbReference type="NCBI Taxonomy" id="906689"/>
    <lineage>
        <taxon>Eukaryota</taxon>
        <taxon>Viridiplantae</taxon>
        <taxon>Streptophyta</taxon>
        <taxon>Embryophyta</taxon>
        <taxon>Tracheophyta</taxon>
        <taxon>Spermatophyta</taxon>
        <taxon>Magnoliopsida</taxon>
        <taxon>Liliopsida</taxon>
        <taxon>Asparagales</taxon>
        <taxon>Orchidaceae</taxon>
        <taxon>Epidendroideae</taxon>
        <taxon>Malaxideae</taxon>
        <taxon>Dendrobiinae</taxon>
        <taxon>Dendrobium</taxon>
    </lineage>
</organism>
<evidence type="ECO:0000313" key="2">
    <source>
        <dbReference type="Proteomes" id="UP000233837"/>
    </source>
</evidence>